<dbReference type="PATRIC" id="fig|1050174.4.peg.1868"/>
<dbReference type="FunFam" id="3.40.50.300:FF:000425">
    <property type="entry name" value="Probable ABC transporter, ATP-binding subunit"/>
    <property type="match status" value="1"/>
</dbReference>
<dbReference type="PROSITE" id="PS50893">
    <property type="entry name" value="ABC_TRANSPORTER_2"/>
    <property type="match status" value="1"/>
</dbReference>
<proteinExistence type="predicted"/>
<gene>
    <name evidence="6" type="ORF">CEPID_09285</name>
</gene>
<dbReference type="AlphaFoldDB" id="A0A0G3GW21"/>
<dbReference type="EMBL" id="CP011541">
    <property type="protein sequence ID" value="AKK03703.1"/>
    <property type="molecule type" value="Genomic_DNA"/>
</dbReference>
<accession>A0A0G3GW21</accession>
<dbReference type="InterPro" id="IPR050093">
    <property type="entry name" value="ABC_SmlMolc_Importer"/>
</dbReference>
<dbReference type="Pfam" id="PF00005">
    <property type="entry name" value="ABC_tran"/>
    <property type="match status" value="1"/>
</dbReference>
<keyword evidence="6" id="KW-0378">Hydrolase</keyword>
<dbReference type="SMART" id="SM00382">
    <property type="entry name" value="AAA"/>
    <property type="match status" value="1"/>
</dbReference>
<keyword evidence="7" id="KW-1185">Reference proteome</keyword>
<dbReference type="GO" id="GO:0015418">
    <property type="term" value="F:ABC-type quaternary ammonium compound transporting activity"/>
    <property type="evidence" value="ECO:0007669"/>
    <property type="project" value="UniProtKB-EC"/>
</dbReference>
<evidence type="ECO:0000256" key="3">
    <source>
        <dbReference type="ARBA" id="ARBA00022840"/>
    </source>
</evidence>
<sequence>MISLSDVSVTFPDGTLGLTEVSLDVEPGEFVCLVGPSGSGKTTLLRTIAGFVTPSSGTVSIGGAPMDGVPPERRGLGMVFQQHAVWPHMSVFENVAYPLRRARKFSAPAVTEALALVGLSGFDKRSPASLSGGQRQRVALARAIVSSPRVLLLDEALSALDEPLRDSLRRDILSLVRRQGLTAVHVTHDRSEALALADRVVVLADGAIQQIGTSSNILNSPVSAFVAAFMGDATVLPTGEAVLPADVVVDEDGTRRGTVRSALFDRTGFSLTIESDGLEFRAMSPTQVAIGDEVRFEFRRVLSF</sequence>
<dbReference type="InterPro" id="IPR003439">
    <property type="entry name" value="ABC_transporter-like_ATP-bd"/>
</dbReference>
<evidence type="ECO:0000259" key="5">
    <source>
        <dbReference type="PROSITE" id="PS50893"/>
    </source>
</evidence>
<dbReference type="PANTHER" id="PTHR42781">
    <property type="entry name" value="SPERMIDINE/PUTRESCINE IMPORT ATP-BINDING PROTEIN POTA"/>
    <property type="match status" value="1"/>
</dbReference>
<dbReference type="GO" id="GO:0016887">
    <property type="term" value="F:ATP hydrolysis activity"/>
    <property type="evidence" value="ECO:0007669"/>
    <property type="project" value="InterPro"/>
</dbReference>
<dbReference type="InterPro" id="IPR027417">
    <property type="entry name" value="P-loop_NTPase"/>
</dbReference>
<reference evidence="6 7" key="1">
    <citation type="submission" date="2015-05" db="EMBL/GenBank/DDBJ databases">
        <title>Complete genome sequence of Corynebacterium epidermidicanis DSM 45586, isolated from the skin of a dog suffering from pruritus.</title>
        <authorList>
            <person name="Ruckert C."/>
            <person name="Albersmeier A."/>
            <person name="Winkler A."/>
            <person name="Tauch A."/>
        </authorList>
    </citation>
    <scope>NUCLEOTIDE SEQUENCE [LARGE SCALE GENOMIC DNA]</scope>
    <source>
        <strain evidence="6 7">DSM 45586</strain>
    </source>
</reference>
<keyword evidence="1" id="KW-0813">Transport</keyword>
<dbReference type="KEGG" id="cei:CEPID_09285"/>
<evidence type="ECO:0000256" key="1">
    <source>
        <dbReference type="ARBA" id="ARBA00022448"/>
    </source>
</evidence>
<feature type="domain" description="ABC transporter" evidence="5">
    <location>
        <begin position="2"/>
        <end position="230"/>
    </location>
</feature>
<dbReference type="STRING" id="1050174.CEPID_09285"/>
<dbReference type="Gene3D" id="3.40.50.300">
    <property type="entry name" value="P-loop containing nucleotide triphosphate hydrolases"/>
    <property type="match status" value="1"/>
</dbReference>
<dbReference type="OrthoDB" id="4395244at2"/>
<protein>
    <recommendedName>
        <fullName evidence="4">ABC-type quaternary amine transporter</fullName>
        <ecNumber evidence="4">7.6.2.9</ecNumber>
    </recommendedName>
</protein>
<dbReference type="PROSITE" id="PS00211">
    <property type="entry name" value="ABC_TRANSPORTER_1"/>
    <property type="match status" value="1"/>
</dbReference>
<evidence type="ECO:0000313" key="6">
    <source>
        <dbReference type="EMBL" id="AKK03703.1"/>
    </source>
</evidence>
<dbReference type="Proteomes" id="UP000035368">
    <property type="component" value="Chromosome"/>
</dbReference>
<dbReference type="PANTHER" id="PTHR42781:SF4">
    <property type="entry name" value="SPERMIDINE_PUTRESCINE IMPORT ATP-BINDING PROTEIN POTA"/>
    <property type="match status" value="1"/>
</dbReference>
<evidence type="ECO:0000313" key="7">
    <source>
        <dbReference type="Proteomes" id="UP000035368"/>
    </source>
</evidence>
<name>A0A0G3GW21_9CORY</name>
<dbReference type="SUPFAM" id="SSF52540">
    <property type="entry name" value="P-loop containing nucleoside triphosphate hydrolases"/>
    <property type="match status" value="1"/>
</dbReference>
<dbReference type="EC" id="7.6.2.9" evidence="4"/>
<dbReference type="InterPro" id="IPR017871">
    <property type="entry name" value="ABC_transporter-like_CS"/>
</dbReference>
<dbReference type="GO" id="GO:0005524">
    <property type="term" value="F:ATP binding"/>
    <property type="evidence" value="ECO:0007669"/>
    <property type="project" value="UniProtKB-KW"/>
</dbReference>
<organism evidence="6 7">
    <name type="scientific">Corynebacterium epidermidicanis</name>
    <dbReference type="NCBI Taxonomy" id="1050174"/>
    <lineage>
        <taxon>Bacteria</taxon>
        <taxon>Bacillati</taxon>
        <taxon>Actinomycetota</taxon>
        <taxon>Actinomycetes</taxon>
        <taxon>Mycobacteriales</taxon>
        <taxon>Corynebacteriaceae</taxon>
        <taxon>Corynebacterium</taxon>
    </lineage>
</organism>
<evidence type="ECO:0000256" key="2">
    <source>
        <dbReference type="ARBA" id="ARBA00022741"/>
    </source>
</evidence>
<dbReference type="RefSeq" id="WP_047240694.1">
    <property type="nucleotide sequence ID" value="NZ_CP011541.1"/>
</dbReference>
<dbReference type="InterPro" id="IPR003593">
    <property type="entry name" value="AAA+_ATPase"/>
</dbReference>
<keyword evidence="3" id="KW-0067">ATP-binding</keyword>
<keyword evidence="2" id="KW-0547">Nucleotide-binding</keyword>
<evidence type="ECO:0000256" key="4">
    <source>
        <dbReference type="ARBA" id="ARBA00066388"/>
    </source>
</evidence>